<dbReference type="Proteomes" id="UP000317171">
    <property type="component" value="Chromosome"/>
</dbReference>
<protein>
    <recommendedName>
        <fullName evidence="8">Abasic site processing protein</fullName>
        <ecNumber evidence="8">3.4.-.-</ecNumber>
    </recommendedName>
</protein>
<dbReference type="GO" id="GO:0008233">
    <property type="term" value="F:peptidase activity"/>
    <property type="evidence" value="ECO:0007669"/>
    <property type="project" value="UniProtKB-KW"/>
</dbReference>
<dbReference type="GO" id="GO:0106300">
    <property type="term" value="P:protein-DNA covalent cross-linking repair"/>
    <property type="evidence" value="ECO:0007669"/>
    <property type="project" value="InterPro"/>
</dbReference>
<dbReference type="PANTHER" id="PTHR13604">
    <property type="entry name" value="DC12-RELATED"/>
    <property type="match status" value="1"/>
</dbReference>
<evidence type="ECO:0000256" key="8">
    <source>
        <dbReference type="RuleBase" id="RU364100"/>
    </source>
</evidence>
<dbReference type="InterPro" id="IPR003738">
    <property type="entry name" value="SRAP"/>
</dbReference>
<dbReference type="GO" id="GO:0003697">
    <property type="term" value="F:single-stranded DNA binding"/>
    <property type="evidence" value="ECO:0007669"/>
    <property type="project" value="InterPro"/>
</dbReference>
<evidence type="ECO:0000256" key="6">
    <source>
        <dbReference type="ARBA" id="ARBA00023125"/>
    </source>
</evidence>
<dbReference type="EC" id="3.4.-.-" evidence="8"/>
<dbReference type="AlphaFoldDB" id="A0A517R959"/>
<dbReference type="GO" id="GO:0016829">
    <property type="term" value="F:lyase activity"/>
    <property type="evidence" value="ECO:0007669"/>
    <property type="project" value="UniProtKB-KW"/>
</dbReference>
<reference evidence="9 10" key="1">
    <citation type="submission" date="2019-02" db="EMBL/GenBank/DDBJ databases">
        <title>Deep-cultivation of Planctomycetes and their phenomic and genomic characterization uncovers novel biology.</title>
        <authorList>
            <person name="Wiegand S."/>
            <person name="Jogler M."/>
            <person name="Boedeker C."/>
            <person name="Pinto D."/>
            <person name="Vollmers J."/>
            <person name="Rivas-Marin E."/>
            <person name="Kohn T."/>
            <person name="Peeters S.H."/>
            <person name="Heuer A."/>
            <person name="Rast P."/>
            <person name="Oberbeckmann S."/>
            <person name="Bunk B."/>
            <person name="Jeske O."/>
            <person name="Meyerdierks A."/>
            <person name="Storesund J.E."/>
            <person name="Kallscheuer N."/>
            <person name="Luecker S."/>
            <person name="Lage O.M."/>
            <person name="Pohl T."/>
            <person name="Merkel B.J."/>
            <person name="Hornburger P."/>
            <person name="Mueller R.-W."/>
            <person name="Bruemmer F."/>
            <person name="Labrenz M."/>
            <person name="Spormann A.M."/>
            <person name="Op den Camp H."/>
            <person name="Overmann J."/>
            <person name="Amann R."/>
            <person name="Jetten M.S.M."/>
            <person name="Mascher T."/>
            <person name="Medema M.H."/>
            <person name="Devos D.P."/>
            <person name="Kaster A.-K."/>
            <person name="Ovreas L."/>
            <person name="Rohde M."/>
            <person name="Galperin M.Y."/>
            <person name="Jogler C."/>
        </authorList>
    </citation>
    <scope>NUCLEOTIDE SEQUENCE [LARGE SCALE GENOMIC DNA]</scope>
    <source>
        <strain evidence="9 10">Pan241w</strain>
    </source>
</reference>
<keyword evidence="6" id="KW-0238">DNA-binding</keyword>
<dbReference type="PANTHER" id="PTHR13604:SF0">
    <property type="entry name" value="ABASIC SITE PROCESSING PROTEIN HMCES"/>
    <property type="match status" value="1"/>
</dbReference>
<gene>
    <name evidence="9" type="primary">yedK</name>
    <name evidence="9" type="ORF">Pan241w_04480</name>
</gene>
<evidence type="ECO:0000256" key="3">
    <source>
        <dbReference type="ARBA" id="ARBA00022763"/>
    </source>
</evidence>
<keyword evidence="10" id="KW-1185">Reference proteome</keyword>
<dbReference type="EMBL" id="CP036269">
    <property type="protein sequence ID" value="QDT40391.1"/>
    <property type="molecule type" value="Genomic_DNA"/>
</dbReference>
<evidence type="ECO:0000313" key="10">
    <source>
        <dbReference type="Proteomes" id="UP000317171"/>
    </source>
</evidence>
<organism evidence="9 10">
    <name type="scientific">Gimesia alba</name>
    <dbReference type="NCBI Taxonomy" id="2527973"/>
    <lineage>
        <taxon>Bacteria</taxon>
        <taxon>Pseudomonadati</taxon>
        <taxon>Planctomycetota</taxon>
        <taxon>Planctomycetia</taxon>
        <taxon>Planctomycetales</taxon>
        <taxon>Planctomycetaceae</taxon>
        <taxon>Gimesia</taxon>
    </lineage>
</organism>
<sequence>MCARFFLFSPDEEIMKLFHMVNFPRISPRFNIAPSQPVLAMTRGQDGFNVNHFQWGLIPSWMKDPAPGQAMINARSETASSKPAFKNAFRYRRCLIPANGFYEWKSAGNRSKQAMCVRINEAPLFAMAGIWEQWHSPDGTELETCSVLTTAANALLESIHPRMPVILRPEQYERWLSADTTPIPQLERLLQTYPAEEMQVFPVSSHVNKVAHDSPECIAPIQEQKTLF</sequence>
<dbReference type="GO" id="GO:0006508">
    <property type="term" value="P:proteolysis"/>
    <property type="evidence" value="ECO:0007669"/>
    <property type="project" value="UniProtKB-KW"/>
</dbReference>
<keyword evidence="7" id="KW-0456">Lyase</keyword>
<keyword evidence="4 8" id="KW-0378">Hydrolase</keyword>
<keyword evidence="2 8" id="KW-0645">Protease</keyword>
<evidence type="ECO:0000256" key="4">
    <source>
        <dbReference type="ARBA" id="ARBA00022801"/>
    </source>
</evidence>
<keyword evidence="5" id="KW-0190">Covalent protein-DNA linkage</keyword>
<name>A0A517R959_9PLAN</name>
<dbReference type="KEGG" id="gaz:Pan241w_04480"/>
<dbReference type="SUPFAM" id="SSF143081">
    <property type="entry name" value="BB1717-like"/>
    <property type="match status" value="1"/>
</dbReference>
<evidence type="ECO:0000256" key="5">
    <source>
        <dbReference type="ARBA" id="ARBA00023124"/>
    </source>
</evidence>
<dbReference type="Gene3D" id="3.90.1680.10">
    <property type="entry name" value="SOS response associated peptidase-like"/>
    <property type="match status" value="1"/>
</dbReference>
<comment type="similarity">
    <text evidence="1 8">Belongs to the SOS response-associated peptidase family.</text>
</comment>
<dbReference type="Pfam" id="PF02586">
    <property type="entry name" value="SRAP"/>
    <property type="match status" value="1"/>
</dbReference>
<evidence type="ECO:0000256" key="2">
    <source>
        <dbReference type="ARBA" id="ARBA00022670"/>
    </source>
</evidence>
<proteinExistence type="inferred from homology"/>
<accession>A0A517R959</accession>
<evidence type="ECO:0000313" key="9">
    <source>
        <dbReference type="EMBL" id="QDT40391.1"/>
    </source>
</evidence>
<dbReference type="InterPro" id="IPR036590">
    <property type="entry name" value="SRAP-like"/>
</dbReference>
<dbReference type="RefSeq" id="WP_261344285.1">
    <property type="nucleotide sequence ID" value="NZ_CP036269.1"/>
</dbReference>
<evidence type="ECO:0000256" key="7">
    <source>
        <dbReference type="ARBA" id="ARBA00023239"/>
    </source>
</evidence>
<keyword evidence="3" id="KW-0227">DNA damage</keyword>
<evidence type="ECO:0000256" key="1">
    <source>
        <dbReference type="ARBA" id="ARBA00008136"/>
    </source>
</evidence>